<evidence type="ECO:0000256" key="1">
    <source>
        <dbReference type="ARBA" id="ARBA00023004"/>
    </source>
</evidence>
<dbReference type="Proteomes" id="UP000295773">
    <property type="component" value="Unassembled WGS sequence"/>
</dbReference>
<dbReference type="PANTHER" id="PTHR42954:SF2">
    <property type="entry name" value="FE(2+) TRANSPORT PROTEIN A"/>
    <property type="match status" value="1"/>
</dbReference>
<proteinExistence type="predicted"/>
<dbReference type="RefSeq" id="WP_008687876.1">
    <property type="nucleotide sequence ID" value="NZ_AP024510.1"/>
</dbReference>
<keyword evidence="4" id="KW-1185">Reference proteome</keyword>
<reference evidence="3 4" key="1">
    <citation type="submission" date="2019-03" db="EMBL/GenBank/DDBJ databases">
        <title>Genomic Encyclopedia of Type Strains, Phase IV (KMG-IV): sequencing the most valuable type-strain genomes for metagenomic binning, comparative biology and taxonomic classification.</title>
        <authorList>
            <person name="Goeker M."/>
        </authorList>
    </citation>
    <scope>NUCLEOTIDE SEQUENCE [LARGE SCALE GENOMIC DNA]</scope>
    <source>
        <strain evidence="3 4">DSM 29481</strain>
    </source>
</reference>
<dbReference type="Gene3D" id="2.30.30.90">
    <property type="match status" value="1"/>
</dbReference>
<dbReference type="GO" id="GO:0046914">
    <property type="term" value="F:transition metal ion binding"/>
    <property type="evidence" value="ECO:0007669"/>
    <property type="project" value="InterPro"/>
</dbReference>
<evidence type="ECO:0000313" key="4">
    <source>
        <dbReference type="Proteomes" id="UP000295773"/>
    </source>
</evidence>
<dbReference type="SUPFAM" id="SSF50037">
    <property type="entry name" value="C-terminal domain of transcriptional repressors"/>
    <property type="match status" value="1"/>
</dbReference>
<sequence length="74" mass="8567">MKASEMREGQRAIIQHIEMSKTDKKRLFYLGIYEGGVLTMLQKAPMKDPILYFAQGNQLILRKKDAQNIQVEVI</sequence>
<name>A0A4R3TD37_9FIRM</name>
<dbReference type="PANTHER" id="PTHR42954">
    <property type="entry name" value="FE(2+) TRANSPORT PROTEIN A"/>
    <property type="match status" value="1"/>
</dbReference>
<dbReference type="InterPro" id="IPR038157">
    <property type="entry name" value="FeoA_core_dom"/>
</dbReference>
<dbReference type="InterPro" id="IPR007167">
    <property type="entry name" value="Fe-transptr_FeoA-like"/>
</dbReference>
<dbReference type="EMBL" id="SMBP01000011">
    <property type="protein sequence ID" value="TCU59094.1"/>
    <property type="molecule type" value="Genomic_DNA"/>
</dbReference>
<dbReference type="AlphaFoldDB" id="A0A4R3TD37"/>
<dbReference type="InterPro" id="IPR008988">
    <property type="entry name" value="Transcriptional_repressor_C"/>
</dbReference>
<dbReference type="SMART" id="SM00899">
    <property type="entry name" value="FeoA"/>
    <property type="match status" value="1"/>
</dbReference>
<feature type="domain" description="Ferrous iron transporter FeoA-like" evidence="2">
    <location>
        <begin position="1"/>
        <end position="73"/>
    </location>
</feature>
<accession>A0A4R3TD37</accession>
<keyword evidence="1" id="KW-0408">Iron</keyword>
<organism evidence="3 4">
    <name type="scientific">Longicatena caecimuris</name>
    <dbReference type="NCBI Taxonomy" id="1796635"/>
    <lineage>
        <taxon>Bacteria</taxon>
        <taxon>Bacillati</taxon>
        <taxon>Bacillota</taxon>
        <taxon>Erysipelotrichia</taxon>
        <taxon>Erysipelotrichales</taxon>
        <taxon>Erysipelotrichaceae</taxon>
        <taxon>Longicatena</taxon>
    </lineage>
</organism>
<evidence type="ECO:0000259" key="2">
    <source>
        <dbReference type="SMART" id="SM00899"/>
    </source>
</evidence>
<gene>
    <name evidence="3" type="ORF">EDD61_11122</name>
</gene>
<dbReference type="GeneID" id="73795922"/>
<comment type="caution">
    <text evidence="3">The sequence shown here is derived from an EMBL/GenBank/DDBJ whole genome shotgun (WGS) entry which is preliminary data.</text>
</comment>
<dbReference type="Pfam" id="PF04023">
    <property type="entry name" value="FeoA"/>
    <property type="match status" value="1"/>
</dbReference>
<protein>
    <submittedName>
        <fullName evidence="3">Ferrous iron transport protein A</fullName>
    </submittedName>
</protein>
<evidence type="ECO:0000313" key="3">
    <source>
        <dbReference type="EMBL" id="TCU59094.1"/>
    </source>
</evidence>
<dbReference type="InterPro" id="IPR052713">
    <property type="entry name" value="FeoA"/>
</dbReference>